<name>A0ABM9NHB7_9GAMM</name>
<reference evidence="2 3" key="1">
    <citation type="submission" date="2024-04" db="EMBL/GenBank/DDBJ databases">
        <authorList>
            <person name="Cremers G."/>
        </authorList>
    </citation>
    <scope>NUCLEOTIDE SEQUENCE [LARGE SCALE GENOMIC DNA]</scope>
    <source>
        <strain evidence="2">MeCH1-AG</strain>
    </source>
</reference>
<keyword evidence="3" id="KW-1185">Reference proteome</keyword>
<accession>A0ABM9NHB7</accession>
<dbReference type="RefSeq" id="WP_348759537.1">
    <property type="nucleotide sequence ID" value="NZ_OZ026884.1"/>
</dbReference>
<dbReference type="Proteomes" id="UP001497493">
    <property type="component" value="Chromosome"/>
</dbReference>
<dbReference type="Gene3D" id="3.40.47.10">
    <property type="match status" value="1"/>
</dbReference>
<protein>
    <submittedName>
        <fullName evidence="2">3-oxoacyl-(Acyl-carrier-protein) synthase</fullName>
    </submittedName>
</protein>
<dbReference type="Pfam" id="PF13723">
    <property type="entry name" value="Ketoacyl-synt_2"/>
    <property type="match status" value="1"/>
</dbReference>
<dbReference type="InterPro" id="IPR016039">
    <property type="entry name" value="Thiolase-like"/>
</dbReference>
<gene>
    <name evidence="2" type="ORF">MECH1_V1_1244</name>
</gene>
<dbReference type="InterPro" id="IPR014030">
    <property type="entry name" value="Ketoacyl_synth_N"/>
</dbReference>
<evidence type="ECO:0000313" key="2">
    <source>
        <dbReference type="EMBL" id="CAL1240020.1"/>
    </source>
</evidence>
<evidence type="ECO:0000313" key="3">
    <source>
        <dbReference type="Proteomes" id="UP001497493"/>
    </source>
</evidence>
<feature type="domain" description="Beta-ketoacyl synthase-like N-terminal" evidence="1">
    <location>
        <begin position="38"/>
        <end position="195"/>
    </location>
</feature>
<evidence type="ECO:0000259" key="1">
    <source>
        <dbReference type="Pfam" id="PF13723"/>
    </source>
</evidence>
<sequence length="264" mass="27484">MIEAYLASVGLRGPGLASWTSSRAVLGGRAPYRPGVLPRPAGTPLPAMERRRATTVTRLAVEVAAETLGPRDPSGIATVFASSGGEVEVIQAIFEELARPQPVLSPIQFHNSVHNAAAGYWSIATGARSPSSSVGAYDDSFGSGLMEALTQCRTEGCPVLLVAYDCPPGFPLGEHRPLIAPFAVGLLLTPECGADTLARLRAEFVAAAPGASAMLDPDLERLRRGNPAARSLPLLAALAQGEPAEVRLGCGMGGGLLLEVQPWR</sequence>
<dbReference type="EMBL" id="OZ026884">
    <property type="protein sequence ID" value="CAL1240020.1"/>
    <property type="molecule type" value="Genomic_DNA"/>
</dbReference>
<proteinExistence type="predicted"/>
<organism evidence="2 3">
    <name type="scientific">Candidatus Methylocalor cossyra</name>
    <dbReference type="NCBI Taxonomy" id="3108543"/>
    <lineage>
        <taxon>Bacteria</taxon>
        <taxon>Pseudomonadati</taxon>
        <taxon>Pseudomonadota</taxon>
        <taxon>Gammaproteobacteria</taxon>
        <taxon>Methylococcales</taxon>
        <taxon>Methylococcaceae</taxon>
        <taxon>Candidatus Methylocalor</taxon>
    </lineage>
</organism>
<dbReference type="SUPFAM" id="SSF53901">
    <property type="entry name" value="Thiolase-like"/>
    <property type="match status" value="1"/>
</dbReference>